<keyword evidence="2" id="KW-0732">Signal</keyword>
<keyword evidence="1" id="KW-0479">Metal-binding</keyword>
<dbReference type="AlphaFoldDB" id="A0A1L7X844"/>
<feature type="chain" id="PRO_5012837873" evidence="2">
    <location>
        <begin position="22"/>
        <end position="404"/>
    </location>
</feature>
<dbReference type="Gene3D" id="1.10.1280.10">
    <property type="entry name" value="Di-copper center containing domain from catechol oxidase"/>
    <property type="match status" value="1"/>
</dbReference>
<dbReference type="OrthoDB" id="6132182at2759"/>
<dbReference type="EMBL" id="FJOG01000017">
    <property type="protein sequence ID" value="CZR61188.1"/>
    <property type="molecule type" value="Genomic_DNA"/>
</dbReference>
<dbReference type="PROSITE" id="PS00498">
    <property type="entry name" value="TYROSINASE_2"/>
    <property type="match status" value="1"/>
</dbReference>
<accession>A0A1L7X844</accession>
<dbReference type="SUPFAM" id="SSF48056">
    <property type="entry name" value="Di-copper centre-containing domain"/>
    <property type="match status" value="1"/>
</dbReference>
<gene>
    <name evidence="5" type="ORF">PAC_11084</name>
</gene>
<dbReference type="InterPro" id="IPR002227">
    <property type="entry name" value="Tyrosinase_Cu-bd"/>
</dbReference>
<keyword evidence="5" id="KW-0503">Monooxygenase</keyword>
<name>A0A1L7X844_9HELO</name>
<dbReference type="GO" id="GO:0004497">
    <property type="term" value="F:monooxygenase activity"/>
    <property type="evidence" value="ECO:0007669"/>
    <property type="project" value="UniProtKB-KW"/>
</dbReference>
<feature type="signal peptide" evidence="2">
    <location>
        <begin position="1"/>
        <end position="21"/>
    </location>
</feature>
<proteinExistence type="predicted"/>
<dbReference type="PROSITE" id="PS00497">
    <property type="entry name" value="TYROSINASE_1"/>
    <property type="match status" value="1"/>
</dbReference>
<organism evidence="5 6">
    <name type="scientific">Phialocephala subalpina</name>
    <dbReference type="NCBI Taxonomy" id="576137"/>
    <lineage>
        <taxon>Eukaryota</taxon>
        <taxon>Fungi</taxon>
        <taxon>Dikarya</taxon>
        <taxon>Ascomycota</taxon>
        <taxon>Pezizomycotina</taxon>
        <taxon>Leotiomycetes</taxon>
        <taxon>Helotiales</taxon>
        <taxon>Mollisiaceae</taxon>
        <taxon>Phialocephala</taxon>
        <taxon>Phialocephala fortinii species complex</taxon>
    </lineage>
</organism>
<feature type="domain" description="Tyrosinase copper-binding" evidence="4">
    <location>
        <begin position="326"/>
        <end position="337"/>
    </location>
</feature>
<dbReference type="InterPro" id="IPR008922">
    <property type="entry name" value="Di-copper_centre_dom_sf"/>
</dbReference>
<dbReference type="Proteomes" id="UP000184330">
    <property type="component" value="Unassembled WGS sequence"/>
</dbReference>
<dbReference type="PRINTS" id="PR00092">
    <property type="entry name" value="TYROSINASE"/>
</dbReference>
<sequence length="404" mass="43643">MKFSVLPALAVASYLATTVIAQDDAASLDALMSEAANNVLVQLEAEEAALAKRGVKATCTVNNIAIRQEFGSMAPLARKVYTDAVLCLQKKTNLTPLSLIPGARSRFDDFVGTHINQTGLIHFSGTFLGWHRYYVWSYEQALRNECGYTGYQPYWDWSKWAASPQTSPMFDGSEYSMGGNGEFINHTGLVIPPPVAGVNPTIYLDPGFGGGCVQTGPFADMTVNLGPVGAAGGLIINGTETDVPQGPNGGLGYNPRCLKRDVGPFCLQKYNNYTRIFNLMTLRKTIKEFQDDLEGPVGTGDLGPHGGGHFTIGGDPGGDLFTSPGDPAFYLHHAQVDRLWTLWQALDPKTRQYALDGTNTMLNNPPSANTTLTDYINLGYAAGAPIQMQNIMSTVAGPFCYIYI</sequence>
<dbReference type="PANTHER" id="PTHR11474:SF116">
    <property type="entry name" value="TYROSINASE"/>
    <property type="match status" value="1"/>
</dbReference>
<dbReference type="GO" id="GO:0046872">
    <property type="term" value="F:metal ion binding"/>
    <property type="evidence" value="ECO:0007669"/>
    <property type="project" value="UniProtKB-KW"/>
</dbReference>
<evidence type="ECO:0000256" key="1">
    <source>
        <dbReference type="ARBA" id="ARBA00022723"/>
    </source>
</evidence>
<dbReference type="PANTHER" id="PTHR11474">
    <property type="entry name" value="TYROSINASE FAMILY MEMBER"/>
    <property type="match status" value="1"/>
</dbReference>
<keyword evidence="5" id="KW-0560">Oxidoreductase</keyword>
<reference evidence="5 6" key="1">
    <citation type="submission" date="2016-03" db="EMBL/GenBank/DDBJ databases">
        <authorList>
            <person name="Ploux O."/>
        </authorList>
    </citation>
    <scope>NUCLEOTIDE SEQUENCE [LARGE SCALE GENOMIC DNA]</scope>
    <source>
        <strain evidence="5 6">UAMH 11012</strain>
    </source>
</reference>
<evidence type="ECO:0000256" key="2">
    <source>
        <dbReference type="SAM" id="SignalP"/>
    </source>
</evidence>
<evidence type="ECO:0000259" key="3">
    <source>
        <dbReference type="PROSITE" id="PS00497"/>
    </source>
</evidence>
<evidence type="ECO:0000313" key="5">
    <source>
        <dbReference type="EMBL" id="CZR61188.1"/>
    </source>
</evidence>
<dbReference type="InterPro" id="IPR050316">
    <property type="entry name" value="Tyrosinase/Hemocyanin"/>
</dbReference>
<evidence type="ECO:0000259" key="4">
    <source>
        <dbReference type="PROSITE" id="PS00498"/>
    </source>
</evidence>
<protein>
    <submittedName>
        <fullName evidence="5">Related to monophenol monooxygenase (Tyrosinase)</fullName>
    </submittedName>
</protein>
<feature type="domain" description="Tyrosinase copper-binding" evidence="3">
    <location>
        <begin position="122"/>
        <end position="139"/>
    </location>
</feature>
<dbReference type="STRING" id="576137.A0A1L7X844"/>
<dbReference type="Pfam" id="PF00264">
    <property type="entry name" value="Tyrosinase"/>
    <property type="match status" value="1"/>
</dbReference>
<evidence type="ECO:0000313" key="6">
    <source>
        <dbReference type="Proteomes" id="UP000184330"/>
    </source>
</evidence>
<keyword evidence="6" id="KW-1185">Reference proteome</keyword>